<gene>
    <name evidence="1" type="primary">tssB</name>
    <name evidence="1" type="ORF">DN062_06110</name>
</gene>
<dbReference type="RefSeq" id="WP_112158428.1">
    <property type="nucleotide sequence ID" value="NZ_QKRX01000003.1"/>
</dbReference>
<dbReference type="Proteomes" id="UP000250744">
    <property type="component" value="Unassembled WGS sequence"/>
</dbReference>
<dbReference type="PIRSF" id="PIRSF028301">
    <property type="entry name" value="UCP028301"/>
    <property type="match status" value="1"/>
</dbReference>
<dbReference type="NCBIfam" id="TIGR03358">
    <property type="entry name" value="VI_chp_5"/>
    <property type="match status" value="1"/>
</dbReference>
<accession>A0A364NPN1</accession>
<dbReference type="EMBL" id="QKRX01000003">
    <property type="protein sequence ID" value="RAU19041.1"/>
    <property type="molecule type" value="Genomic_DNA"/>
</dbReference>
<dbReference type="AlphaFoldDB" id="A0A364NPN1"/>
<dbReference type="InterPro" id="IPR008312">
    <property type="entry name" value="T6SS_TssB1"/>
</dbReference>
<dbReference type="PANTHER" id="PTHR35850:SF1">
    <property type="entry name" value="TYPE VI SECRETION SYSTEM SHEATH PROTEIN TSSB1"/>
    <property type="match status" value="1"/>
</dbReference>
<dbReference type="OrthoDB" id="9789942at2"/>
<proteinExistence type="predicted"/>
<keyword evidence="2" id="KW-1185">Reference proteome</keyword>
<comment type="caution">
    <text evidence="1">The sequence shown here is derived from an EMBL/GenBank/DDBJ whole genome shotgun (WGS) entry which is preliminary data.</text>
</comment>
<evidence type="ECO:0000313" key="2">
    <source>
        <dbReference type="Proteomes" id="UP000250744"/>
    </source>
</evidence>
<sequence length="172" mass="19671">MSDSIHNKLEKVRKPRVHIKYDVETEGKMVEKELPFVVGVMGDFVGNTSQPKKPLSERKFVQVDRYNMNDVMKKMEPGLNLKVKNTLADDDSLMSVDLKFTSMQDFEPGSLVEQVEPLKKLLDTRNKLRDLLTKSDRSEELESILESVLQSTDEAGRLASRLNEENKEGNDE</sequence>
<organism evidence="1 2">
    <name type="scientific">Nitrincola tibetensis</name>
    <dbReference type="NCBI Taxonomy" id="2219697"/>
    <lineage>
        <taxon>Bacteria</taxon>
        <taxon>Pseudomonadati</taxon>
        <taxon>Pseudomonadota</taxon>
        <taxon>Gammaproteobacteria</taxon>
        <taxon>Oceanospirillales</taxon>
        <taxon>Oceanospirillaceae</taxon>
        <taxon>Nitrincola</taxon>
    </lineage>
</organism>
<name>A0A364NPN1_9GAMM</name>
<dbReference type="PANTHER" id="PTHR35850">
    <property type="entry name" value="CYTOPLASMIC PROTEIN-RELATED"/>
    <property type="match status" value="1"/>
</dbReference>
<protein>
    <submittedName>
        <fullName evidence="1">Type VI secretion system contractile sheath small subunit</fullName>
    </submittedName>
</protein>
<evidence type="ECO:0000313" key="1">
    <source>
        <dbReference type="EMBL" id="RAU19041.1"/>
    </source>
</evidence>
<dbReference type="Pfam" id="PF05591">
    <property type="entry name" value="T6SS_VipA"/>
    <property type="match status" value="1"/>
</dbReference>
<reference evidence="1 2" key="1">
    <citation type="submission" date="2018-06" db="EMBL/GenBank/DDBJ databases">
        <title>Nitrincola tibetense sp. nov., isolated from Lake XuguoCo on Tibetan Plateau.</title>
        <authorList>
            <person name="Xing P."/>
        </authorList>
    </citation>
    <scope>NUCLEOTIDE SEQUENCE [LARGE SCALE GENOMIC DNA]</scope>
    <source>
        <strain evidence="2">xg18</strain>
    </source>
</reference>